<keyword evidence="1" id="KW-0004">4Fe-4S</keyword>
<evidence type="ECO:0000313" key="7">
    <source>
        <dbReference type="EMBL" id="CAB3288285.1"/>
    </source>
</evidence>
<dbReference type="Pfam" id="PF12838">
    <property type="entry name" value="Fer4_7"/>
    <property type="match status" value="1"/>
</dbReference>
<dbReference type="EMBL" id="LR792632">
    <property type="protein sequence ID" value="CAB3288285.1"/>
    <property type="molecule type" value="Genomic_DNA"/>
</dbReference>
<dbReference type="InterPro" id="IPR050572">
    <property type="entry name" value="Fe-S_Ferredoxin"/>
</dbReference>
<feature type="domain" description="4Fe-4S ferredoxin-type" evidence="6">
    <location>
        <begin position="149"/>
        <end position="178"/>
    </location>
</feature>
<dbReference type="Pfam" id="PF14697">
    <property type="entry name" value="Fer4_21"/>
    <property type="match status" value="1"/>
</dbReference>
<evidence type="ECO:0000256" key="3">
    <source>
        <dbReference type="ARBA" id="ARBA00023004"/>
    </source>
</evidence>
<dbReference type="PANTHER" id="PTHR43687:SF1">
    <property type="entry name" value="FERREDOXIN III"/>
    <property type="match status" value="1"/>
</dbReference>
<dbReference type="AlphaFoldDB" id="A0A8D6PR22"/>
<dbReference type="CDD" id="cd10549">
    <property type="entry name" value="MtMvhB_like"/>
    <property type="match status" value="2"/>
</dbReference>
<dbReference type="GO" id="GO:0046872">
    <property type="term" value="F:metal ion binding"/>
    <property type="evidence" value="ECO:0007669"/>
    <property type="project" value="UniProtKB-KW"/>
</dbReference>
<dbReference type="PROSITE" id="PS00198">
    <property type="entry name" value="4FE4S_FER_1"/>
    <property type="match status" value="4"/>
</dbReference>
<name>A0A8D6PR22_9EURY</name>
<proteinExistence type="predicted"/>
<dbReference type="SUPFAM" id="SSF54862">
    <property type="entry name" value="4Fe-4S ferredoxins"/>
    <property type="match status" value="2"/>
</dbReference>
<accession>A0A8D6PR22</accession>
<protein>
    <submittedName>
        <fullName evidence="7">Polyferredoxin</fullName>
    </submittedName>
</protein>
<dbReference type="Pfam" id="PF00037">
    <property type="entry name" value="Fer4"/>
    <property type="match status" value="1"/>
</dbReference>
<feature type="domain" description="4Fe-4S ferredoxin-type" evidence="6">
    <location>
        <begin position="301"/>
        <end position="330"/>
    </location>
</feature>
<feature type="domain" description="4Fe-4S ferredoxin-type" evidence="6">
    <location>
        <begin position="39"/>
        <end position="69"/>
    </location>
</feature>
<feature type="coiled-coil region" evidence="5">
    <location>
        <begin position="347"/>
        <end position="397"/>
    </location>
</feature>
<keyword evidence="8" id="KW-1185">Reference proteome</keyword>
<evidence type="ECO:0000313" key="8">
    <source>
        <dbReference type="Proteomes" id="UP000679213"/>
    </source>
</evidence>
<keyword evidence="4" id="KW-0411">Iron-sulfur</keyword>
<evidence type="ECO:0000256" key="2">
    <source>
        <dbReference type="ARBA" id="ARBA00022723"/>
    </source>
</evidence>
<feature type="domain" description="4Fe-4S ferredoxin-type" evidence="6">
    <location>
        <begin position="119"/>
        <end position="148"/>
    </location>
</feature>
<gene>
    <name evidence="7" type="ORF">MLAUSG7_0650</name>
</gene>
<evidence type="ECO:0000256" key="5">
    <source>
        <dbReference type="SAM" id="Coils"/>
    </source>
</evidence>
<feature type="domain" description="4Fe-4S ferredoxin-type" evidence="6">
    <location>
        <begin position="230"/>
        <end position="262"/>
    </location>
</feature>
<dbReference type="RefSeq" id="WP_214400506.1">
    <property type="nucleotide sequence ID" value="NZ_LR792632.1"/>
</dbReference>
<dbReference type="Pfam" id="PF13237">
    <property type="entry name" value="Fer4_10"/>
    <property type="match status" value="1"/>
</dbReference>
<feature type="domain" description="4Fe-4S ferredoxin-type" evidence="6">
    <location>
        <begin position="270"/>
        <end position="299"/>
    </location>
</feature>
<dbReference type="Gene3D" id="3.30.70.20">
    <property type="match status" value="5"/>
</dbReference>
<keyword evidence="2" id="KW-0479">Metal-binding</keyword>
<feature type="domain" description="4Fe-4S ferredoxin-type" evidence="6">
    <location>
        <begin position="75"/>
        <end position="104"/>
    </location>
</feature>
<dbReference type="GeneID" id="65883454"/>
<dbReference type="PROSITE" id="PS51379">
    <property type="entry name" value="4FE4S_FER_2"/>
    <property type="match status" value="7"/>
</dbReference>
<dbReference type="InterPro" id="IPR017900">
    <property type="entry name" value="4Fe4S_Fe_S_CS"/>
</dbReference>
<evidence type="ECO:0000256" key="1">
    <source>
        <dbReference type="ARBA" id="ARBA00022485"/>
    </source>
</evidence>
<evidence type="ECO:0000259" key="6">
    <source>
        <dbReference type="PROSITE" id="PS51379"/>
    </source>
</evidence>
<reference evidence="7 8" key="1">
    <citation type="submission" date="2020-04" db="EMBL/GenBank/DDBJ databases">
        <authorList>
            <consortium name="Genoscope - CEA"/>
            <person name="William W."/>
        </authorList>
    </citation>
    <scope>NUCLEOTIDE SEQUENCE [LARGE SCALE GENOMIC DNA]</scope>
    <source>
        <strain evidence="7 8">SG7</strain>
    </source>
</reference>
<dbReference type="KEGG" id="mesg:MLAUSG7_0650"/>
<sequence length="405" mass="46699">MASSLWYLYEFVKKRWIKNFINAKANKSSYIPPERYRKVPPIVKFPERCISCEGCKESCPAFAIELIYNENYNKKIPKIDENSCIACANCVEVCPTGVLEIDKHRVETEGLFYSKPKYHNLIIDEETCVRCGNCKRVCPINIIDIKDGKYVIDIDLCISCKECIKACPIENAIIVVDEKKLKEKIEKAFELKNKKITNRLEVEENKIEDIPHIVNSLCITCGICKDVCVGEIDLVEKKVVNCVKCGLCIEVCPTTAIRLKVPIIPKRRDICYIIDEDLCIGCRICQKVCKVDAIKISKETKLPYIVPELCVSCGVCERECPVNAIKPVKPEEAKEAVKVRIIEDEIIEKIENDLINYTKKYGKVLEEIEKLAINKLKEELRKKVYEENKRIKELKREFYDKRNNI</sequence>
<dbReference type="PANTHER" id="PTHR43687">
    <property type="entry name" value="ADENYLYLSULFATE REDUCTASE, BETA SUBUNIT"/>
    <property type="match status" value="1"/>
</dbReference>
<dbReference type="InterPro" id="IPR017896">
    <property type="entry name" value="4Fe4S_Fe-S-bd"/>
</dbReference>
<dbReference type="Proteomes" id="UP000679213">
    <property type="component" value="Chromosome I"/>
</dbReference>
<evidence type="ECO:0000256" key="4">
    <source>
        <dbReference type="ARBA" id="ARBA00023014"/>
    </source>
</evidence>
<dbReference type="GO" id="GO:0016491">
    <property type="term" value="F:oxidoreductase activity"/>
    <property type="evidence" value="ECO:0007669"/>
    <property type="project" value="UniProtKB-ARBA"/>
</dbReference>
<dbReference type="GO" id="GO:0051539">
    <property type="term" value="F:4 iron, 4 sulfur cluster binding"/>
    <property type="evidence" value="ECO:0007669"/>
    <property type="project" value="UniProtKB-KW"/>
</dbReference>
<keyword evidence="5" id="KW-0175">Coiled coil</keyword>
<keyword evidence="3" id="KW-0408">Iron</keyword>
<organism evidence="7 8">
    <name type="scientific">Methanocaldococcus lauensis</name>
    <dbReference type="NCBI Taxonomy" id="2546128"/>
    <lineage>
        <taxon>Archaea</taxon>
        <taxon>Methanobacteriati</taxon>
        <taxon>Methanobacteriota</taxon>
        <taxon>Methanomada group</taxon>
        <taxon>Methanococci</taxon>
        <taxon>Methanococcales</taxon>
        <taxon>Methanocaldococcaceae</taxon>
        <taxon>Methanocaldococcus</taxon>
    </lineage>
</organism>